<evidence type="ECO:0000313" key="1">
    <source>
        <dbReference type="EMBL" id="SNT46765.1"/>
    </source>
</evidence>
<keyword evidence="2" id="KW-1185">Reference proteome</keyword>
<evidence type="ECO:0000313" key="2">
    <source>
        <dbReference type="Proteomes" id="UP000198327"/>
    </source>
</evidence>
<organism evidence="1 2">
    <name type="scientific">Rhodococcoides kyotonense</name>
    <dbReference type="NCBI Taxonomy" id="398843"/>
    <lineage>
        <taxon>Bacteria</taxon>
        <taxon>Bacillati</taxon>
        <taxon>Actinomycetota</taxon>
        <taxon>Actinomycetes</taxon>
        <taxon>Mycobacteriales</taxon>
        <taxon>Nocardiaceae</taxon>
        <taxon>Rhodococcoides</taxon>
    </lineage>
</organism>
<name>A0A239MVW0_9NOCA</name>
<proteinExistence type="predicted"/>
<accession>A0A239MVW0</accession>
<protein>
    <submittedName>
        <fullName evidence="1">Uncharacterized protein</fullName>
    </submittedName>
</protein>
<dbReference type="AlphaFoldDB" id="A0A239MVW0"/>
<dbReference type="EMBL" id="FZOW01000023">
    <property type="protein sequence ID" value="SNT46765.1"/>
    <property type="molecule type" value="Genomic_DNA"/>
</dbReference>
<gene>
    <name evidence="1" type="ORF">SAMN05421642_12357</name>
</gene>
<dbReference type="RefSeq" id="WP_141136566.1">
    <property type="nucleotide sequence ID" value="NZ_FZOW01000023.1"/>
</dbReference>
<sequence>MSTDDGATSAVYSANSGDFMRFTVDASNIPVGAIIQPVSVGASVMKVDNVDALTRTQLRVGGTIYESGNSSPTTTGTYQYVTPATFTTNRTVHL</sequence>
<dbReference type="Proteomes" id="UP000198327">
    <property type="component" value="Unassembled WGS sequence"/>
</dbReference>
<reference evidence="2" key="1">
    <citation type="submission" date="2017-06" db="EMBL/GenBank/DDBJ databases">
        <authorList>
            <person name="Varghese N."/>
            <person name="Submissions S."/>
        </authorList>
    </citation>
    <scope>NUCLEOTIDE SEQUENCE [LARGE SCALE GENOMIC DNA]</scope>
    <source>
        <strain evidence="2">JCM 23211</strain>
    </source>
</reference>